<name>E3L726_PUCGT</name>
<dbReference type="AlphaFoldDB" id="E3L726"/>
<evidence type="ECO:0000256" key="1">
    <source>
        <dbReference type="SAM" id="MobiDB-lite"/>
    </source>
</evidence>
<sequence length="178" mass="19480">MQSLAKDRKLQHFGSKSMKPFWISSTMGKLAKTFLLRPRSYTRPPLGPASILNLDHCWGILKDAPKWQATQQESESSWKKAKDVALTASAPSSNPPAVSSPAVIEVEDEESENSQLALGNVCIEGQRAAKCKQAEECAFEKIVSMQKELVQILCRVLTRCLGAGFCASQTLTPRISGT</sequence>
<organism evidence="3 4">
    <name type="scientific">Puccinia graminis f. sp. tritici (strain CRL 75-36-700-3 / race SCCL)</name>
    <name type="common">Black stem rust fungus</name>
    <dbReference type="NCBI Taxonomy" id="418459"/>
    <lineage>
        <taxon>Eukaryota</taxon>
        <taxon>Fungi</taxon>
        <taxon>Dikarya</taxon>
        <taxon>Basidiomycota</taxon>
        <taxon>Pucciniomycotina</taxon>
        <taxon>Pucciniomycetes</taxon>
        <taxon>Pucciniales</taxon>
        <taxon>Pucciniaceae</taxon>
        <taxon>Puccinia</taxon>
    </lineage>
</organism>
<proteinExistence type="predicted"/>
<evidence type="ECO:0000313" key="4">
    <source>
        <dbReference type="Proteomes" id="UP000008783"/>
    </source>
</evidence>
<dbReference type="GeneID" id="10538013"/>
<dbReference type="RefSeq" id="XP_003336768.2">
    <property type="nucleotide sequence ID" value="XM_003336720.2"/>
</dbReference>
<evidence type="ECO:0000313" key="3">
    <source>
        <dbReference type="EMBL" id="EFP92349.2"/>
    </source>
</evidence>
<feature type="region of interest" description="Disordered" evidence="1">
    <location>
        <begin position="71"/>
        <end position="99"/>
    </location>
</feature>
<dbReference type="STRING" id="418459.E3L726"/>
<gene>
    <name evidence="3" type="ORF">PGTG_18336</name>
</gene>
<dbReference type="HOGENOM" id="CLU_1511314_0_0_1"/>
<feature type="compositionally biased region" description="Low complexity" evidence="1">
    <location>
        <begin position="88"/>
        <end position="99"/>
    </location>
</feature>
<dbReference type="InterPro" id="IPR029466">
    <property type="entry name" value="NAM-associated_C"/>
</dbReference>
<dbReference type="Proteomes" id="UP000008783">
    <property type="component" value="Unassembled WGS sequence"/>
</dbReference>
<dbReference type="VEuPathDB" id="FungiDB:PGTG_18336"/>
<reference key="1">
    <citation type="submission" date="2007-01" db="EMBL/GenBank/DDBJ databases">
        <title>The Genome Sequence of Puccinia graminis f. sp. tritici Strain CRL 75-36-700-3.</title>
        <authorList>
            <consortium name="The Broad Institute Genome Sequencing Platform"/>
            <person name="Birren B."/>
            <person name="Lander E."/>
            <person name="Galagan J."/>
            <person name="Nusbaum C."/>
            <person name="Devon K."/>
            <person name="Cuomo C."/>
            <person name="Jaffe D."/>
            <person name="Butler J."/>
            <person name="Alvarez P."/>
            <person name="Gnerre S."/>
            <person name="Grabherr M."/>
            <person name="Mauceli E."/>
            <person name="Brockman W."/>
            <person name="Young S."/>
            <person name="LaButti K."/>
            <person name="Sykes S."/>
            <person name="DeCaprio D."/>
            <person name="Crawford M."/>
            <person name="Koehrsen M."/>
            <person name="Engels R."/>
            <person name="Montgomery P."/>
            <person name="Pearson M."/>
            <person name="Howarth C."/>
            <person name="Larson L."/>
            <person name="White J."/>
            <person name="Zeng Q."/>
            <person name="Kodira C."/>
            <person name="Yandava C."/>
            <person name="Alvarado L."/>
            <person name="O'Leary S."/>
            <person name="Szabo L."/>
            <person name="Dean R."/>
            <person name="Schein J."/>
        </authorList>
    </citation>
    <scope>NUCLEOTIDE SEQUENCE</scope>
    <source>
        <strain>CRL 75-36-700-3</strain>
    </source>
</reference>
<feature type="domain" description="No apical meristem-associated C-terminal" evidence="2">
    <location>
        <begin position="54"/>
        <end position="150"/>
    </location>
</feature>
<evidence type="ECO:0000259" key="2">
    <source>
        <dbReference type="Pfam" id="PF14303"/>
    </source>
</evidence>
<dbReference type="EMBL" id="DS178363">
    <property type="protein sequence ID" value="EFP92349.2"/>
    <property type="molecule type" value="Genomic_DNA"/>
</dbReference>
<dbReference type="Pfam" id="PF14303">
    <property type="entry name" value="NAM-associated"/>
    <property type="match status" value="1"/>
</dbReference>
<dbReference type="InParanoid" id="E3L726"/>
<keyword evidence="4" id="KW-1185">Reference proteome</keyword>
<protein>
    <recommendedName>
        <fullName evidence="2">No apical meristem-associated C-terminal domain-containing protein</fullName>
    </recommendedName>
</protein>
<dbReference type="KEGG" id="pgr:PGTG_18336"/>
<reference evidence="4" key="2">
    <citation type="journal article" date="2011" name="Proc. Natl. Acad. Sci. U.S.A.">
        <title>Obligate biotrophy features unraveled by the genomic analysis of rust fungi.</title>
        <authorList>
            <person name="Duplessis S."/>
            <person name="Cuomo C.A."/>
            <person name="Lin Y.-C."/>
            <person name="Aerts A."/>
            <person name="Tisserant E."/>
            <person name="Veneault-Fourrey C."/>
            <person name="Joly D.L."/>
            <person name="Hacquard S."/>
            <person name="Amselem J."/>
            <person name="Cantarel B.L."/>
            <person name="Chiu R."/>
            <person name="Coutinho P.M."/>
            <person name="Feau N."/>
            <person name="Field M."/>
            <person name="Frey P."/>
            <person name="Gelhaye E."/>
            <person name="Goldberg J."/>
            <person name="Grabherr M.G."/>
            <person name="Kodira C.D."/>
            <person name="Kohler A."/>
            <person name="Kuees U."/>
            <person name="Lindquist E.A."/>
            <person name="Lucas S.M."/>
            <person name="Mago R."/>
            <person name="Mauceli E."/>
            <person name="Morin E."/>
            <person name="Murat C."/>
            <person name="Pangilinan J.L."/>
            <person name="Park R."/>
            <person name="Pearson M."/>
            <person name="Quesneville H."/>
            <person name="Rouhier N."/>
            <person name="Sakthikumar S."/>
            <person name="Salamov A.A."/>
            <person name="Schmutz J."/>
            <person name="Selles B."/>
            <person name="Shapiro H."/>
            <person name="Tanguay P."/>
            <person name="Tuskan G.A."/>
            <person name="Henrissat B."/>
            <person name="Van de Peer Y."/>
            <person name="Rouze P."/>
            <person name="Ellis J.G."/>
            <person name="Dodds P.N."/>
            <person name="Schein J.E."/>
            <person name="Zhong S."/>
            <person name="Hamelin R.C."/>
            <person name="Grigoriev I.V."/>
            <person name="Szabo L.J."/>
            <person name="Martin F."/>
        </authorList>
    </citation>
    <scope>NUCLEOTIDE SEQUENCE [LARGE SCALE GENOMIC DNA]</scope>
    <source>
        <strain evidence="4">CRL 75-36-700-3 / race SCCL</strain>
    </source>
</reference>
<accession>E3L726</accession>